<dbReference type="RefSeq" id="WP_092465651.1">
    <property type="nucleotide sequence ID" value="NZ_FNCZ01000001.1"/>
</dbReference>
<dbReference type="STRING" id="262004.SAMN04489796_101117"/>
<evidence type="ECO:0000313" key="2">
    <source>
        <dbReference type="Proteomes" id="UP000199492"/>
    </source>
</evidence>
<reference evidence="2" key="1">
    <citation type="submission" date="2016-10" db="EMBL/GenBank/DDBJ databases">
        <authorList>
            <person name="Varghese N."/>
            <person name="Submissions S."/>
        </authorList>
    </citation>
    <scope>NUCLEOTIDE SEQUENCE [LARGE SCALE GENOMIC DNA]</scope>
    <source>
        <strain evidence="2">DSM 15363</strain>
    </source>
</reference>
<name>A0A1G7VRV1_9FLAO</name>
<dbReference type="OrthoDB" id="980645at2"/>
<organism evidence="1 2">
    <name type="scientific">Winogradskyella thalassocola</name>
    <dbReference type="NCBI Taxonomy" id="262004"/>
    <lineage>
        <taxon>Bacteria</taxon>
        <taxon>Pseudomonadati</taxon>
        <taxon>Bacteroidota</taxon>
        <taxon>Flavobacteriia</taxon>
        <taxon>Flavobacteriales</taxon>
        <taxon>Flavobacteriaceae</taxon>
        <taxon>Winogradskyella</taxon>
    </lineage>
</organism>
<keyword evidence="2" id="KW-1185">Reference proteome</keyword>
<sequence length="132" mass="14848">MILKVIYKAIALFLTFVLLANNINNVVIVTDFVVNQDFIAKTLCIQKDDQKGCNGKCHLAKQLVQSNTDSGSDAPLPTTDRTHLDVFVIYETTNHTIADFSQLSRFQNNPYYRIKQPVSGFYSIHTPPPDLS</sequence>
<dbReference type="EMBL" id="FNCZ01000001">
    <property type="protein sequence ID" value="SDG62546.1"/>
    <property type="molecule type" value="Genomic_DNA"/>
</dbReference>
<protein>
    <submittedName>
        <fullName evidence="1">Uncharacterized protein</fullName>
    </submittedName>
</protein>
<proteinExistence type="predicted"/>
<evidence type="ECO:0000313" key="1">
    <source>
        <dbReference type="EMBL" id="SDG62546.1"/>
    </source>
</evidence>
<dbReference type="AlphaFoldDB" id="A0A1G7VRV1"/>
<dbReference type="Proteomes" id="UP000199492">
    <property type="component" value="Unassembled WGS sequence"/>
</dbReference>
<gene>
    <name evidence="1" type="ORF">SAMN04489796_101117</name>
</gene>
<accession>A0A1G7VRV1</accession>